<dbReference type="EMBL" id="NKQU01000059">
    <property type="protein sequence ID" value="OZI87308.1"/>
    <property type="molecule type" value="Genomic_DNA"/>
</dbReference>
<gene>
    <name evidence="1" type="ORF">CFN58_04710</name>
</gene>
<accession>A0A261WMB8</accession>
<feature type="non-terminal residue" evidence="1">
    <location>
        <position position="1"/>
    </location>
</feature>
<dbReference type="Proteomes" id="UP000217163">
    <property type="component" value="Unassembled WGS sequence"/>
</dbReference>
<evidence type="ECO:0000313" key="1">
    <source>
        <dbReference type="EMBL" id="OZI87308.1"/>
    </source>
</evidence>
<proteinExistence type="predicted"/>
<organism evidence="1 2">
    <name type="scientific">Pseudomonas avellanae</name>
    <dbReference type="NCBI Taxonomy" id="46257"/>
    <lineage>
        <taxon>Bacteria</taxon>
        <taxon>Pseudomonadati</taxon>
        <taxon>Pseudomonadota</taxon>
        <taxon>Gammaproteobacteria</taxon>
        <taxon>Pseudomonadales</taxon>
        <taxon>Pseudomonadaceae</taxon>
        <taxon>Pseudomonas</taxon>
    </lineage>
</organism>
<dbReference type="AlphaFoldDB" id="A0A261WMB8"/>
<reference evidence="2" key="1">
    <citation type="journal article" date="2016" name="Sci. Rep.">
        <title>Genome analysis of the kiwifruit canker pathogen Pseudomonas syringae pv. actinidiae biovar 5.</title>
        <authorList>
            <person name="Fujikawa T."/>
            <person name="Sawada H."/>
        </authorList>
    </citation>
    <scope>NUCLEOTIDE SEQUENCE [LARGE SCALE GENOMIC DNA]</scope>
    <source>
        <strain evidence="2">MAFF 212061</strain>
    </source>
</reference>
<protein>
    <submittedName>
        <fullName evidence="1">Uncharacterized protein</fullName>
    </submittedName>
</protein>
<sequence>LRRLSQTIDGQLAISGDPDAIARIAPKVDRLVDTMRVGLVNADLHTNAPIGMVADDIRPGINAFFKGASSYDQKLASQIDAVPTLQRPRTRLVVNRPLRAARHIYTSVRRAIQQQPHQRW</sequence>
<name>A0A261WMB8_9PSED</name>
<evidence type="ECO:0000313" key="2">
    <source>
        <dbReference type="Proteomes" id="UP000217163"/>
    </source>
</evidence>
<comment type="caution">
    <text evidence="1">The sequence shown here is derived from an EMBL/GenBank/DDBJ whole genome shotgun (WGS) entry which is preliminary data.</text>
</comment>